<gene>
    <name evidence="20" type="ORF">SAMN06295910_0974</name>
</gene>
<reference evidence="21" key="1">
    <citation type="submission" date="2017-04" db="EMBL/GenBank/DDBJ databases">
        <authorList>
            <person name="Varghese N."/>
            <person name="Submissions S."/>
        </authorList>
    </citation>
    <scope>NUCLEOTIDE SEQUENCE [LARGE SCALE GENOMIC DNA]</scope>
    <source>
        <strain evidence="21">Dd16</strain>
    </source>
</reference>
<feature type="domain" description="Polysaccharide chain length determinant N-terminal" evidence="17">
    <location>
        <begin position="39"/>
        <end position="131"/>
    </location>
</feature>
<keyword evidence="9" id="KW-0547">Nucleotide-binding</keyword>
<accession>A0A1X7G2E4</accession>
<feature type="domain" description="AAA" evidence="18">
    <location>
        <begin position="542"/>
        <end position="658"/>
    </location>
</feature>
<dbReference type="Pfam" id="PF13614">
    <property type="entry name" value="AAA_31"/>
    <property type="match status" value="1"/>
</dbReference>
<organism evidence="20 21">
    <name type="scientific">Allosphingosinicella indica</name>
    <dbReference type="NCBI Taxonomy" id="941907"/>
    <lineage>
        <taxon>Bacteria</taxon>
        <taxon>Pseudomonadati</taxon>
        <taxon>Pseudomonadota</taxon>
        <taxon>Alphaproteobacteria</taxon>
        <taxon>Sphingomonadales</taxon>
        <taxon>Sphingomonadaceae</taxon>
        <taxon>Allosphingosinicella</taxon>
    </lineage>
</organism>
<feature type="transmembrane region" description="Helical" evidence="16">
    <location>
        <begin position="444"/>
        <end position="466"/>
    </location>
</feature>
<dbReference type="EC" id="2.7.10.2" evidence="4"/>
<dbReference type="EMBL" id="LT840185">
    <property type="protein sequence ID" value="SMF62245.1"/>
    <property type="molecule type" value="Genomic_DNA"/>
</dbReference>
<keyword evidence="6" id="KW-0997">Cell inner membrane</keyword>
<evidence type="ECO:0000256" key="2">
    <source>
        <dbReference type="ARBA" id="ARBA00007316"/>
    </source>
</evidence>
<dbReference type="SUPFAM" id="SSF52540">
    <property type="entry name" value="P-loop containing nucleoside triphosphate hydrolases"/>
    <property type="match status" value="1"/>
</dbReference>
<keyword evidence="14" id="KW-0829">Tyrosine-protein kinase</keyword>
<evidence type="ECO:0000256" key="7">
    <source>
        <dbReference type="ARBA" id="ARBA00022679"/>
    </source>
</evidence>
<evidence type="ECO:0000256" key="9">
    <source>
        <dbReference type="ARBA" id="ARBA00022741"/>
    </source>
</evidence>
<evidence type="ECO:0000256" key="10">
    <source>
        <dbReference type="ARBA" id="ARBA00022777"/>
    </source>
</evidence>
<keyword evidence="7" id="KW-0808">Transferase</keyword>
<evidence type="ECO:0000256" key="12">
    <source>
        <dbReference type="ARBA" id="ARBA00022989"/>
    </source>
</evidence>
<comment type="similarity">
    <text evidence="3">Belongs to the etk/wzc family.</text>
</comment>
<evidence type="ECO:0000313" key="21">
    <source>
        <dbReference type="Proteomes" id="UP000192934"/>
    </source>
</evidence>
<evidence type="ECO:0000256" key="4">
    <source>
        <dbReference type="ARBA" id="ARBA00011903"/>
    </source>
</evidence>
<dbReference type="Proteomes" id="UP000192934">
    <property type="component" value="Chromosome I"/>
</dbReference>
<keyword evidence="21" id="KW-1185">Reference proteome</keyword>
<evidence type="ECO:0000256" key="6">
    <source>
        <dbReference type="ARBA" id="ARBA00022519"/>
    </source>
</evidence>
<dbReference type="Pfam" id="PF13807">
    <property type="entry name" value="GNVR"/>
    <property type="match status" value="1"/>
</dbReference>
<comment type="similarity">
    <text evidence="2">Belongs to the CpsD/CapB family.</text>
</comment>
<evidence type="ECO:0000313" key="20">
    <source>
        <dbReference type="EMBL" id="SMF62245.1"/>
    </source>
</evidence>
<dbReference type="PANTHER" id="PTHR32309:SF13">
    <property type="entry name" value="FERRIC ENTEROBACTIN TRANSPORT PROTEIN FEPE"/>
    <property type="match status" value="1"/>
</dbReference>
<evidence type="ECO:0000259" key="18">
    <source>
        <dbReference type="Pfam" id="PF13614"/>
    </source>
</evidence>
<dbReference type="InterPro" id="IPR025669">
    <property type="entry name" value="AAA_dom"/>
</dbReference>
<evidence type="ECO:0000256" key="5">
    <source>
        <dbReference type="ARBA" id="ARBA00022475"/>
    </source>
</evidence>
<dbReference type="InterPro" id="IPR005702">
    <property type="entry name" value="Wzc-like_C"/>
</dbReference>
<evidence type="ECO:0000256" key="15">
    <source>
        <dbReference type="ARBA" id="ARBA00051245"/>
    </source>
</evidence>
<evidence type="ECO:0000256" key="11">
    <source>
        <dbReference type="ARBA" id="ARBA00022840"/>
    </source>
</evidence>
<proteinExistence type="inferred from homology"/>
<evidence type="ECO:0000256" key="1">
    <source>
        <dbReference type="ARBA" id="ARBA00004429"/>
    </source>
</evidence>
<keyword evidence="12 16" id="KW-1133">Transmembrane helix</keyword>
<dbReference type="CDD" id="cd05387">
    <property type="entry name" value="BY-kinase"/>
    <property type="match status" value="1"/>
</dbReference>
<dbReference type="GO" id="GO:0005886">
    <property type="term" value="C:plasma membrane"/>
    <property type="evidence" value="ECO:0007669"/>
    <property type="project" value="UniProtKB-SubCell"/>
</dbReference>
<sequence length="734" mass="79706">MGKNELEAAGVSQVWPVGNQGRQLAGIDEPGYEREPKVELTLATLYRLLWEWRWLILSMAGAGLGVAIVVTLLSTPLYQSTAVIEINPPTVEVMESGKGSAPAVSNDRTFIETQHGLLRSRALAERVAQDLNLGSDEGFVPGDMDRAARQAAAATILEKNLKVERVDESRLLKISFSSNDPGRSALIVNGFADAFIRTSLERRYQASSYARDFLERQIGTVRRDLEGSERRLVAYAQQQGIINTGSAQGGNPGDTGSLTGASLIALNQALAAAQTKRIAAEQAYQQSLRGSNTAEVGERTAELRNSRAALQAEYQEKLNLFQPDYPQMVQLRARIEGLDKEIASESSNVRQGRAGTLRAEYQAAMSEEAELRGKVGELRGEVLNLRGRSIEYNIIQRDVDTNRELYAALLQRYKEIGVAGGIGTSQASVVDRGQLPASPYSPNLLFNLLVGLFGGLALGAGIALLLEFINDTIKTPDDVRDRLRLAFLGGIPATKSRKPVEDLRDATSPISEAYFSAATALHFTTESGAPRILLVTSTRPAEGKSTTIWALAQHFARLGNRVLLIDADMRKPAFVTGAEKDDGLSNLLTSRDPIAPHVIETGFDNLWLLPCGPLPPNPAELLASRRLPALLSEAREQFDFVIVDGPPILGLADAPLLAAVCEGTIMVIEAGKTRTRAAFEALSRLRTGESNVVGGILTRYTHDVSGYGYKYEAYSYKSVEQSDREIKALENSEA</sequence>
<dbReference type="GO" id="GO:0005524">
    <property type="term" value="F:ATP binding"/>
    <property type="evidence" value="ECO:0007669"/>
    <property type="project" value="UniProtKB-KW"/>
</dbReference>
<dbReference type="RefSeq" id="WP_085217761.1">
    <property type="nucleotide sequence ID" value="NZ_LT840185.1"/>
</dbReference>
<name>A0A1X7G2E4_9SPHN</name>
<dbReference type="NCBIfam" id="TIGR01007">
    <property type="entry name" value="eps_fam"/>
    <property type="match status" value="1"/>
</dbReference>
<dbReference type="InterPro" id="IPR050445">
    <property type="entry name" value="Bact_polysacc_biosynth/exp"/>
</dbReference>
<comment type="subcellular location">
    <subcellularLocation>
        <location evidence="1">Cell inner membrane</location>
        <topology evidence="1">Multi-pass membrane protein</topology>
    </subcellularLocation>
</comment>
<evidence type="ECO:0000259" key="19">
    <source>
        <dbReference type="Pfam" id="PF13807"/>
    </source>
</evidence>
<evidence type="ECO:0000256" key="16">
    <source>
        <dbReference type="SAM" id="Phobius"/>
    </source>
</evidence>
<evidence type="ECO:0000256" key="8">
    <source>
        <dbReference type="ARBA" id="ARBA00022692"/>
    </source>
</evidence>
<keyword evidence="10" id="KW-0418">Kinase</keyword>
<evidence type="ECO:0000256" key="13">
    <source>
        <dbReference type="ARBA" id="ARBA00023136"/>
    </source>
</evidence>
<dbReference type="InterPro" id="IPR027417">
    <property type="entry name" value="P-loop_NTPase"/>
</dbReference>
<keyword evidence="5" id="KW-1003">Cell membrane</keyword>
<dbReference type="STRING" id="941907.SAMN06295910_0974"/>
<feature type="transmembrane region" description="Helical" evidence="16">
    <location>
        <begin position="54"/>
        <end position="78"/>
    </location>
</feature>
<comment type="catalytic activity">
    <reaction evidence="15">
        <text>L-tyrosyl-[protein] + ATP = O-phospho-L-tyrosyl-[protein] + ADP + H(+)</text>
        <dbReference type="Rhea" id="RHEA:10596"/>
        <dbReference type="Rhea" id="RHEA-COMP:10136"/>
        <dbReference type="Rhea" id="RHEA-COMP:20101"/>
        <dbReference type="ChEBI" id="CHEBI:15378"/>
        <dbReference type="ChEBI" id="CHEBI:30616"/>
        <dbReference type="ChEBI" id="CHEBI:46858"/>
        <dbReference type="ChEBI" id="CHEBI:61978"/>
        <dbReference type="ChEBI" id="CHEBI:456216"/>
        <dbReference type="EC" id="2.7.10.2"/>
    </reaction>
</comment>
<protein>
    <recommendedName>
        <fullName evidence="4">non-specific protein-tyrosine kinase</fullName>
        <ecNumber evidence="4">2.7.10.2</ecNumber>
    </recommendedName>
</protein>
<dbReference type="PANTHER" id="PTHR32309">
    <property type="entry name" value="TYROSINE-PROTEIN KINASE"/>
    <property type="match status" value="1"/>
</dbReference>
<dbReference type="OrthoDB" id="230260at2"/>
<dbReference type="Pfam" id="PF02706">
    <property type="entry name" value="Wzz"/>
    <property type="match status" value="1"/>
</dbReference>
<keyword evidence="13 16" id="KW-0472">Membrane</keyword>
<dbReference type="InterPro" id="IPR003856">
    <property type="entry name" value="LPS_length_determ_N"/>
</dbReference>
<evidence type="ECO:0000256" key="14">
    <source>
        <dbReference type="ARBA" id="ARBA00023137"/>
    </source>
</evidence>
<evidence type="ECO:0000256" key="3">
    <source>
        <dbReference type="ARBA" id="ARBA00008883"/>
    </source>
</evidence>
<dbReference type="InterPro" id="IPR032807">
    <property type="entry name" value="GNVR"/>
</dbReference>
<dbReference type="GO" id="GO:0004715">
    <property type="term" value="F:non-membrane spanning protein tyrosine kinase activity"/>
    <property type="evidence" value="ECO:0007669"/>
    <property type="project" value="UniProtKB-EC"/>
</dbReference>
<feature type="domain" description="Tyrosine-protein kinase G-rich" evidence="19">
    <location>
        <begin position="395"/>
        <end position="465"/>
    </location>
</feature>
<keyword evidence="11" id="KW-0067">ATP-binding</keyword>
<evidence type="ECO:0000259" key="17">
    <source>
        <dbReference type="Pfam" id="PF02706"/>
    </source>
</evidence>
<dbReference type="Gene3D" id="3.40.50.300">
    <property type="entry name" value="P-loop containing nucleotide triphosphate hydrolases"/>
    <property type="match status" value="1"/>
</dbReference>
<keyword evidence="8 16" id="KW-0812">Transmembrane</keyword>
<dbReference type="AlphaFoldDB" id="A0A1X7G2E4"/>